<evidence type="ECO:0000256" key="1">
    <source>
        <dbReference type="SAM" id="Phobius"/>
    </source>
</evidence>
<keyword evidence="1" id="KW-1133">Transmembrane helix</keyword>
<feature type="transmembrane region" description="Helical" evidence="1">
    <location>
        <begin position="59"/>
        <end position="77"/>
    </location>
</feature>
<dbReference type="Pfam" id="PF13239">
    <property type="entry name" value="2TM"/>
    <property type="match status" value="1"/>
</dbReference>
<evidence type="ECO:0000313" key="4">
    <source>
        <dbReference type="Proteomes" id="UP000279994"/>
    </source>
</evidence>
<dbReference type="AlphaFoldDB" id="A0A3N0GVB2"/>
<name>A0A3N0GVB2_9ACTN</name>
<feature type="domain" description="2TM" evidence="2">
    <location>
        <begin position="17"/>
        <end position="88"/>
    </location>
</feature>
<keyword evidence="1" id="KW-0472">Membrane</keyword>
<protein>
    <recommendedName>
        <fullName evidence="2">2TM domain-containing protein</fullName>
    </recommendedName>
</protein>
<keyword evidence="4" id="KW-1185">Reference proteome</keyword>
<organism evidence="3 4">
    <name type="scientific">Nocardioides pocheonensis</name>
    <dbReference type="NCBI Taxonomy" id="661485"/>
    <lineage>
        <taxon>Bacteria</taxon>
        <taxon>Bacillati</taxon>
        <taxon>Actinomycetota</taxon>
        <taxon>Actinomycetes</taxon>
        <taxon>Propionibacteriales</taxon>
        <taxon>Nocardioidaceae</taxon>
        <taxon>Nocardioides</taxon>
    </lineage>
</organism>
<sequence>MSELERPSDDTLRDRAITILKKRRDFHAHLLVYVLFNAGLVVVWATATPTAFFWPVFPLAFWGIGVVMNAWDVYLSADFSEDRIQRQMHRLQGGH</sequence>
<comment type="caution">
    <text evidence="3">The sequence shown here is derived from an EMBL/GenBank/DDBJ whole genome shotgun (WGS) entry which is preliminary data.</text>
</comment>
<dbReference type="Proteomes" id="UP000279994">
    <property type="component" value="Unassembled WGS sequence"/>
</dbReference>
<accession>A0A3N0GVB2</accession>
<dbReference type="RefSeq" id="WP_123221899.1">
    <property type="nucleotide sequence ID" value="NZ_RJSF01000009.1"/>
</dbReference>
<feature type="transmembrane region" description="Helical" evidence="1">
    <location>
        <begin position="30"/>
        <end position="47"/>
    </location>
</feature>
<proteinExistence type="predicted"/>
<reference evidence="3 4" key="1">
    <citation type="submission" date="2018-11" db="EMBL/GenBank/DDBJ databases">
        <authorList>
            <person name="Li F."/>
        </authorList>
    </citation>
    <scope>NUCLEOTIDE SEQUENCE [LARGE SCALE GENOMIC DNA]</scope>
    <source>
        <strain evidence="3 4">Gsoil 818</strain>
    </source>
</reference>
<dbReference type="EMBL" id="RJSF01000009">
    <property type="protein sequence ID" value="RNM16403.1"/>
    <property type="molecule type" value="Genomic_DNA"/>
</dbReference>
<evidence type="ECO:0000259" key="2">
    <source>
        <dbReference type="Pfam" id="PF13239"/>
    </source>
</evidence>
<keyword evidence="1" id="KW-0812">Transmembrane</keyword>
<dbReference type="OrthoDB" id="5145586at2"/>
<dbReference type="InterPro" id="IPR025698">
    <property type="entry name" value="2TM_dom"/>
</dbReference>
<gene>
    <name evidence="3" type="ORF">EFL26_05530</name>
</gene>
<evidence type="ECO:0000313" key="3">
    <source>
        <dbReference type="EMBL" id="RNM16403.1"/>
    </source>
</evidence>